<keyword evidence="1" id="KW-0472">Membrane</keyword>
<evidence type="ECO:0000259" key="2">
    <source>
        <dbReference type="Pfam" id="PF13038"/>
    </source>
</evidence>
<dbReference type="EMBL" id="JBHTLT010000013">
    <property type="protein sequence ID" value="MFD1203948.1"/>
    <property type="molecule type" value="Genomic_DNA"/>
</dbReference>
<proteinExistence type="predicted"/>
<reference evidence="4" key="1">
    <citation type="journal article" date="2019" name="Int. J. Syst. Evol. Microbiol.">
        <title>The Global Catalogue of Microorganisms (GCM) 10K type strain sequencing project: providing services to taxonomists for standard genome sequencing and annotation.</title>
        <authorList>
            <consortium name="The Broad Institute Genomics Platform"/>
            <consortium name="The Broad Institute Genome Sequencing Center for Infectious Disease"/>
            <person name="Wu L."/>
            <person name="Ma J."/>
        </authorList>
    </citation>
    <scope>NUCLEOTIDE SEQUENCE [LARGE SCALE GENOMIC DNA]</scope>
    <source>
        <strain evidence="4">CCUG 53915</strain>
    </source>
</reference>
<keyword evidence="4" id="KW-1185">Reference proteome</keyword>
<dbReference type="Pfam" id="PF13038">
    <property type="entry name" value="DUF3899"/>
    <property type="match status" value="1"/>
</dbReference>
<dbReference type="RefSeq" id="WP_336824823.1">
    <property type="nucleotide sequence ID" value="NZ_JBHTLT010000013.1"/>
</dbReference>
<sequence length="114" mass="13173">MKKLIYNIIINQLLIVALIFLITKNLTLLEYINYSFYFGVFYLFIGGAILIVRSGFFDFFTNSMKKVLSADNVKKEIVNMRPPSEAVSVKPNFFFISGLPIMFFMIVALLFYSI</sequence>
<gene>
    <name evidence="3" type="ORF">ACFQ38_02235</name>
</gene>
<evidence type="ECO:0000313" key="4">
    <source>
        <dbReference type="Proteomes" id="UP001597231"/>
    </source>
</evidence>
<name>A0ABW3TVR6_9BACL</name>
<feature type="transmembrane region" description="Helical" evidence="1">
    <location>
        <begin position="93"/>
        <end position="112"/>
    </location>
</feature>
<organism evidence="3 4">
    <name type="scientific">Sporosarcina contaminans</name>
    <dbReference type="NCBI Taxonomy" id="633403"/>
    <lineage>
        <taxon>Bacteria</taxon>
        <taxon>Bacillati</taxon>
        <taxon>Bacillota</taxon>
        <taxon>Bacilli</taxon>
        <taxon>Bacillales</taxon>
        <taxon>Caryophanaceae</taxon>
        <taxon>Sporosarcina</taxon>
    </lineage>
</organism>
<feature type="transmembrane region" description="Helical" evidence="1">
    <location>
        <begin position="6"/>
        <end position="23"/>
    </location>
</feature>
<evidence type="ECO:0000313" key="3">
    <source>
        <dbReference type="EMBL" id="MFD1203948.1"/>
    </source>
</evidence>
<protein>
    <submittedName>
        <fullName evidence="3">DUF3899 domain-containing protein</fullName>
    </submittedName>
</protein>
<feature type="transmembrane region" description="Helical" evidence="1">
    <location>
        <begin position="35"/>
        <end position="56"/>
    </location>
</feature>
<comment type="caution">
    <text evidence="3">The sequence shown here is derived from an EMBL/GenBank/DDBJ whole genome shotgun (WGS) entry which is preliminary data.</text>
</comment>
<dbReference type="InterPro" id="IPR025007">
    <property type="entry name" value="DUF3899"/>
</dbReference>
<evidence type="ECO:0000256" key="1">
    <source>
        <dbReference type="SAM" id="Phobius"/>
    </source>
</evidence>
<feature type="domain" description="DUF3899" evidence="2">
    <location>
        <begin position="32"/>
        <end position="109"/>
    </location>
</feature>
<keyword evidence="1" id="KW-1133">Transmembrane helix</keyword>
<accession>A0ABW3TVR6</accession>
<dbReference type="Proteomes" id="UP001597231">
    <property type="component" value="Unassembled WGS sequence"/>
</dbReference>
<keyword evidence="1" id="KW-0812">Transmembrane</keyword>